<organism evidence="7 8">
    <name type="scientific">Dactylosporangium cerinum</name>
    <dbReference type="NCBI Taxonomy" id="1434730"/>
    <lineage>
        <taxon>Bacteria</taxon>
        <taxon>Bacillati</taxon>
        <taxon>Actinomycetota</taxon>
        <taxon>Actinomycetes</taxon>
        <taxon>Micromonosporales</taxon>
        <taxon>Micromonosporaceae</taxon>
        <taxon>Dactylosporangium</taxon>
    </lineage>
</organism>
<accession>A0ABV9VP23</accession>
<evidence type="ECO:0000259" key="6">
    <source>
        <dbReference type="PROSITE" id="PS51123"/>
    </source>
</evidence>
<protein>
    <submittedName>
        <fullName evidence="7">OmpA family protein</fullName>
    </submittedName>
</protein>
<dbReference type="SUPFAM" id="SSF103088">
    <property type="entry name" value="OmpA-like"/>
    <property type="match status" value="1"/>
</dbReference>
<dbReference type="RefSeq" id="WP_380114089.1">
    <property type="nucleotide sequence ID" value="NZ_JBHSIU010000010.1"/>
</dbReference>
<sequence>MRRVRSHAGAWLPVMVVGVLLLTGCGSSSDGTPAGGATSAAADATTEAPAEEEPVSLPPGAQPGLDDYDGDGQKDPTCSTQDFGAGLVLRIPCQIGNAHDPENDTRLVKDSLYRLPGPDIDLTGVSGSVLEARDPNGVHVYIVTFNSDALFGTGSADIGSTDTLDNTIKVINKLYPNGAIQVRGHTDATGSAAGNQTLSQRRAETVRAYLTGHGVSASAVTAVGLGSTQPLVEEKNTDGSVSVAGRAFNRRVELVIRLPK</sequence>
<dbReference type="InterPro" id="IPR050330">
    <property type="entry name" value="Bact_OuterMem_StrucFunc"/>
</dbReference>
<dbReference type="Gene3D" id="3.30.1330.60">
    <property type="entry name" value="OmpA-like domain"/>
    <property type="match status" value="1"/>
</dbReference>
<dbReference type="InterPro" id="IPR006665">
    <property type="entry name" value="OmpA-like"/>
</dbReference>
<evidence type="ECO:0000256" key="3">
    <source>
        <dbReference type="ARBA" id="ARBA00023237"/>
    </source>
</evidence>
<dbReference type="PANTHER" id="PTHR30329">
    <property type="entry name" value="STATOR ELEMENT OF FLAGELLAR MOTOR COMPLEX"/>
    <property type="match status" value="1"/>
</dbReference>
<evidence type="ECO:0000256" key="1">
    <source>
        <dbReference type="ARBA" id="ARBA00004442"/>
    </source>
</evidence>
<reference evidence="8" key="1">
    <citation type="journal article" date="2019" name="Int. J. Syst. Evol. Microbiol.">
        <title>The Global Catalogue of Microorganisms (GCM) 10K type strain sequencing project: providing services to taxonomists for standard genome sequencing and annotation.</title>
        <authorList>
            <consortium name="The Broad Institute Genomics Platform"/>
            <consortium name="The Broad Institute Genome Sequencing Center for Infectious Disease"/>
            <person name="Wu L."/>
            <person name="Ma J."/>
        </authorList>
    </citation>
    <scope>NUCLEOTIDE SEQUENCE [LARGE SCALE GENOMIC DNA]</scope>
    <source>
        <strain evidence="8">CGMCC 4.7152</strain>
    </source>
</reference>
<evidence type="ECO:0000313" key="7">
    <source>
        <dbReference type="EMBL" id="MFC4997844.1"/>
    </source>
</evidence>
<proteinExistence type="predicted"/>
<gene>
    <name evidence="7" type="ORF">ACFPIJ_08385</name>
</gene>
<evidence type="ECO:0000256" key="5">
    <source>
        <dbReference type="SAM" id="MobiDB-lite"/>
    </source>
</evidence>
<dbReference type="PRINTS" id="PR01021">
    <property type="entry name" value="OMPADOMAIN"/>
</dbReference>
<dbReference type="Pfam" id="PF00691">
    <property type="entry name" value="OmpA"/>
    <property type="match status" value="1"/>
</dbReference>
<keyword evidence="3" id="KW-0998">Cell outer membrane</keyword>
<evidence type="ECO:0000256" key="4">
    <source>
        <dbReference type="PROSITE-ProRule" id="PRU00473"/>
    </source>
</evidence>
<keyword evidence="8" id="KW-1185">Reference proteome</keyword>
<name>A0ABV9VP23_9ACTN</name>
<dbReference type="InterPro" id="IPR036737">
    <property type="entry name" value="OmpA-like_sf"/>
</dbReference>
<keyword evidence="2 4" id="KW-0472">Membrane</keyword>
<dbReference type="EMBL" id="JBHSIU010000010">
    <property type="protein sequence ID" value="MFC4997844.1"/>
    <property type="molecule type" value="Genomic_DNA"/>
</dbReference>
<dbReference type="PANTHER" id="PTHR30329:SF21">
    <property type="entry name" value="LIPOPROTEIN YIAD-RELATED"/>
    <property type="match status" value="1"/>
</dbReference>
<evidence type="ECO:0000256" key="2">
    <source>
        <dbReference type="ARBA" id="ARBA00023136"/>
    </source>
</evidence>
<dbReference type="PROSITE" id="PS51123">
    <property type="entry name" value="OMPA_2"/>
    <property type="match status" value="1"/>
</dbReference>
<feature type="compositionally biased region" description="Low complexity" evidence="5">
    <location>
        <begin position="29"/>
        <end position="48"/>
    </location>
</feature>
<comment type="subcellular location">
    <subcellularLocation>
        <location evidence="1">Cell outer membrane</location>
    </subcellularLocation>
</comment>
<dbReference type="PROSITE" id="PS51257">
    <property type="entry name" value="PROKAR_LIPOPROTEIN"/>
    <property type="match status" value="1"/>
</dbReference>
<feature type="region of interest" description="Disordered" evidence="5">
    <location>
        <begin position="29"/>
        <end position="79"/>
    </location>
</feature>
<comment type="caution">
    <text evidence="7">The sequence shown here is derived from an EMBL/GenBank/DDBJ whole genome shotgun (WGS) entry which is preliminary data.</text>
</comment>
<feature type="domain" description="OmpA-like" evidence="6">
    <location>
        <begin position="138"/>
        <end position="260"/>
    </location>
</feature>
<dbReference type="InterPro" id="IPR006664">
    <property type="entry name" value="OMP_bac"/>
</dbReference>
<evidence type="ECO:0000313" key="8">
    <source>
        <dbReference type="Proteomes" id="UP001595912"/>
    </source>
</evidence>
<dbReference type="Proteomes" id="UP001595912">
    <property type="component" value="Unassembled WGS sequence"/>
</dbReference>
<dbReference type="CDD" id="cd07185">
    <property type="entry name" value="OmpA_C-like"/>
    <property type="match status" value="1"/>
</dbReference>